<gene>
    <name evidence="2" type="ORF">B0T18DRAFT_323026</name>
</gene>
<reference evidence="2" key="1">
    <citation type="submission" date="2023-06" db="EMBL/GenBank/DDBJ databases">
        <title>Genome-scale phylogeny and comparative genomics of the fungal order Sordariales.</title>
        <authorList>
            <consortium name="Lawrence Berkeley National Laboratory"/>
            <person name="Hensen N."/>
            <person name="Bonometti L."/>
            <person name="Westerberg I."/>
            <person name="Brannstrom I.O."/>
            <person name="Guillou S."/>
            <person name="Cros-Aarteil S."/>
            <person name="Calhoun S."/>
            <person name="Haridas S."/>
            <person name="Kuo A."/>
            <person name="Mondo S."/>
            <person name="Pangilinan J."/>
            <person name="Riley R."/>
            <person name="LaButti K."/>
            <person name="Andreopoulos B."/>
            <person name="Lipzen A."/>
            <person name="Chen C."/>
            <person name="Yanf M."/>
            <person name="Daum C."/>
            <person name="Ng V."/>
            <person name="Clum A."/>
            <person name="Steindorff A."/>
            <person name="Ohm R."/>
            <person name="Martin F."/>
            <person name="Silar P."/>
            <person name="Natvig D."/>
            <person name="Lalanne C."/>
            <person name="Gautier V."/>
            <person name="Ament-velasquez S.L."/>
            <person name="Kruys A."/>
            <person name="Hutchinson M.I."/>
            <person name="Powell A.J."/>
            <person name="Barry K."/>
            <person name="Miller A.N."/>
            <person name="Grigoriev I.V."/>
            <person name="Debuchy R."/>
            <person name="Gladieux P."/>
            <person name="Thoren M.H."/>
            <person name="Johannesson H."/>
        </authorList>
    </citation>
    <scope>NUCLEOTIDE SEQUENCE</scope>
    <source>
        <strain evidence="2">SMH3187-1</strain>
    </source>
</reference>
<accession>A0AA40F251</accession>
<evidence type="ECO:0000256" key="1">
    <source>
        <dbReference type="SAM" id="Coils"/>
    </source>
</evidence>
<evidence type="ECO:0000313" key="3">
    <source>
        <dbReference type="Proteomes" id="UP001172155"/>
    </source>
</evidence>
<dbReference type="Proteomes" id="UP001172155">
    <property type="component" value="Unassembled WGS sequence"/>
</dbReference>
<protein>
    <submittedName>
        <fullName evidence="2">Uncharacterized protein</fullName>
    </submittedName>
</protein>
<evidence type="ECO:0000313" key="2">
    <source>
        <dbReference type="EMBL" id="KAK0749619.1"/>
    </source>
</evidence>
<sequence>MTEILLQSAIAEAKGDQLKREVEEIRQKCASEHRAGKGITILAECPECLGKVLDAFGGRYRQPSSSEDEQPKLQPNDEEWFSSRHAFLKDLDALLADVRAYRADPSVIDKRIQEERSRWYAEAVRASLLPLIAEDPINREAVIDRLEDTPADAPVLSAEVIAKILDQSPLLARDPALDDVTAHLLAAPDADARVEVLRRAFFAGDDGAVPAEHEKFLQMVQRGMSMGQVVDRVLEDRHVAMSSQELAENLRKRYDELSRAHAAHEAEKARKQKLRSDAAAAASARSEVPDELYELSLCVMCGKTPSTADFLCCPICAILVSRRVQTDKPAVYCCREHDELRDQLGHATAHTCAADLDCIQPSPSAAPAASHRDDSASLVFCRECLDSLKIGSLWCSPACAAADFQRHREEVHMPARRRLGLVVTDRDQFEYYSETGDAAGRTRYRARDIARHVMSFEDAARRWEDEMHVKLQKAERLKWGRS</sequence>
<organism evidence="2 3">
    <name type="scientific">Schizothecium vesticola</name>
    <dbReference type="NCBI Taxonomy" id="314040"/>
    <lineage>
        <taxon>Eukaryota</taxon>
        <taxon>Fungi</taxon>
        <taxon>Dikarya</taxon>
        <taxon>Ascomycota</taxon>
        <taxon>Pezizomycotina</taxon>
        <taxon>Sordariomycetes</taxon>
        <taxon>Sordariomycetidae</taxon>
        <taxon>Sordariales</taxon>
        <taxon>Schizotheciaceae</taxon>
        <taxon>Schizothecium</taxon>
    </lineage>
</organism>
<dbReference type="EMBL" id="JAUKUD010000003">
    <property type="protein sequence ID" value="KAK0749619.1"/>
    <property type="molecule type" value="Genomic_DNA"/>
</dbReference>
<comment type="caution">
    <text evidence="2">The sequence shown here is derived from an EMBL/GenBank/DDBJ whole genome shotgun (WGS) entry which is preliminary data.</text>
</comment>
<feature type="coiled-coil region" evidence="1">
    <location>
        <begin position="240"/>
        <end position="274"/>
    </location>
</feature>
<name>A0AA40F251_9PEZI</name>
<keyword evidence="3" id="KW-1185">Reference proteome</keyword>
<keyword evidence="1" id="KW-0175">Coiled coil</keyword>
<dbReference type="AlphaFoldDB" id="A0AA40F251"/>
<proteinExistence type="predicted"/>